<name>A0ACB7Y228_9ERIC</name>
<organism evidence="1 2">
    <name type="scientific">Vaccinium darrowii</name>
    <dbReference type="NCBI Taxonomy" id="229202"/>
    <lineage>
        <taxon>Eukaryota</taxon>
        <taxon>Viridiplantae</taxon>
        <taxon>Streptophyta</taxon>
        <taxon>Embryophyta</taxon>
        <taxon>Tracheophyta</taxon>
        <taxon>Spermatophyta</taxon>
        <taxon>Magnoliopsida</taxon>
        <taxon>eudicotyledons</taxon>
        <taxon>Gunneridae</taxon>
        <taxon>Pentapetalae</taxon>
        <taxon>asterids</taxon>
        <taxon>Ericales</taxon>
        <taxon>Ericaceae</taxon>
        <taxon>Vaccinioideae</taxon>
        <taxon>Vaccinieae</taxon>
        <taxon>Vaccinium</taxon>
    </lineage>
</organism>
<dbReference type="Proteomes" id="UP000828048">
    <property type="component" value="Chromosome 5"/>
</dbReference>
<gene>
    <name evidence="1" type="ORF">Vadar_025676</name>
</gene>
<evidence type="ECO:0000313" key="2">
    <source>
        <dbReference type="Proteomes" id="UP000828048"/>
    </source>
</evidence>
<reference evidence="1 2" key="1">
    <citation type="journal article" date="2021" name="Hortic Res">
        <title>High-quality reference genome and annotation aids understanding of berry development for evergreen blueberry (Vaccinium darrowii).</title>
        <authorList>
            <person name="Yu J."/>
            <person name="Hulse-Kemp A.M."/>
            <person name="Babiker E."/>
            <person name="Staton M."/>
        </authorList>
    </citation>
    <scope>NUCLEOTIDE SEQUENCE [LARGE SCALE GENOMIC DNA]</scope>
    <source>
        <strain evidence="2">cv. NJ 8807/NJ 8810</strain>
        <tissue evidence="1">Young leaf</tissue>
    </source>
</reference>
<comment type="caution">
    <text evidence="1">The sequence shown here is derived from an EMBL/GenBank/DDBJ whole genome shotgun (WGS) entry which is preliminary data.</text>
</comment>
<proteinExistence type="predicted"/>
<protein>
    <submittedName>
        <fullName evidence="1">Uncharacterized protein</fullName>
    </submittedName>
</protein>
<keyword evidence="2" id="KW-1185">Reference proteome</keyword>
<dbReference type="EMBL" id="CM037155">
    <property type="protein sequence ID" value="KAH7847401.1"/>
    <property type="molecule type" value="Genomic_DNA"/>
</dbReference>
<sequence length="142" mass="16127">MTRLKPAITLLPTGKTLQGQYLKYCFQKRFIGCLLSTHIMTPLAILYEAPHPSSIWPRSPFSIHREAVIHPPEGDHYRYLSFEACRRARIPLVLRSSGKPRSHPLGCNRNLTVSSSFTRSRSEQKETRLLTRLVFGPAGIPT</sequence>
<evidence type="ECO:0000313" key="1">
    <source>
        <dbReference type="EMBL" id="KAH7847401.1"/>
    </source>
</evidence>
<accession>A0ACB7Y228</accession>